<evidence type="ECO:0000313" key="2">
    <source>
        <dbReference type="Proteomes" id="UP000007178"/>
    </source>
</evidence>
<protein>
    <submittedName>
        <fullName evidence="1">Uncharacterized protein</fullName>
    </submittedName>
</protein>
<reference evidence="1 2" key="1">
    <citation type="journal article" date="2012" name="Proc. Natl. Acad. Sci. U.S.A.">
        <title>A novel lineage of myoviruses infecting cyanobacteria is widespread in the oceans.</title>
        <authorList>
            <person name="Sabehi G."/>
            <person name="Shaulov L."/>
            <person name="Silver D.H."/>
            <person name="Yanai I."/>
            <person name="Harel A."/>
            <person name="Lindell D."/>
        </authorList>
    </citation>
    <scope>NUCLEOTIDE SEQUENCE [LARGE SCALE GENOMIC DNA]</scope>
</reference>
<dbReference type="KEGG" id="vg:14013906"/>
<sequence>MIPIQALSKFIIGVALDGVKDTLKNEVKDAARERIKEAALKSQMQNVKALLGEQIAQNFLEQVKERSEGYIESVQDLELDIDYAESSDNINVVVENVLKRLNIFLNTKGPETPIIQYLEQRYNEEGIKRVTGKLYAGHFVRRRTQGVYSIGNKVRYAPLVDKNKPWLSSDKTAQGIGDIIANKVEELFEEAFDERDLGDDDIRSISSRSI</sequence>
<dbReference type="Proteomes" id="UP000007178">
    <property type="component" value="Segment"/>
</dbReference>
<keyword evidence="2" id="KW-1185">Reference proteome</keyword>
<dbReference type="RefSeq" id="YP_007006115.1">
    <property type="nucleotide sequence ID" value="NC_019516.2"/>
</dbReference>
<organism evidence="1 2">
    <name type="scientific">Cyanophage S-TIM5</name>
    <dbReference type="NCBI Taxonomy" id="1137745"/>
    <lineage>
        <taxon>Viruses</taxon>
        <taxon>Duplodnaviria</taxon>
        <taxon>Heunggongvirae</taxon>
        <taxon>Uroviricota</taxon>
        <taxon>Caudoviricetes</taxon>
        <taxon>Aurunvirus</taxon>
        <taxon>Aurunvirus STIM5</taxon>
    </lineage>
</organism>
<proteinExistence type="predicted"/>
<dbReference type="GeneID" id="14013906"/>
<accession>H6WFX7</accession>
<name>H6WFX7_9CAUD</name>
<evidence type="ECO:0000313" key="1">
    <source>
        <dbReference type="EMBL" id="AEZ65702.1"/>
    </source>
</evidence>
<dbReference type="EMBL" id="JQ245707">
    <property type="protein sequence ID" value="AEZ65702.1"/>
    <property type="molecule type" value="Genomic_DNA"/>
</dbReference>